<dbReference type="GO" id="GO:0004197">
    <property type="term" value="F:cysteine-type endopeptidase activity"/>
    <property type="evidence" value="ECO:0000318"/>
    <property type="project" value="GO_Central"/>
</dbReference>
<dbReference type="SMART" id="SM00848">
    <property type="entry name" value="Inhibitor_I29"/>
    <property type="match status" value="1"/>
</dbReference>
<reference evidence="8" key="1">
    <citation type="submission" date="2025-08" db="UniProtKB">
        <authorList>
            <consortium name="RefSeq"/>
        </authorList>
    </citation>
    <scope>IDENTIFICATION</scope>
</reference>
<dbReference type="GO" id="GO:0051603">
    <property type="term" value="P:proteolysis involved in protein catabolic process"/>
    <property type="evidence" value="ECO:0000318"/>
    <property type="project" value="GO_Central"/>
</dbReference>
<keyword evidence="2" id="KW-0645">Protease</keyword>
<dbReference type="AlphaFoldDB" id="A0A1U8B4X6"/>
<organism evidence="7 8">
    <name type="scientific">Nelumbo nucifera</name>
    <name type="common">Sacred lotus</name>
    <dbReference type="NCBI Taxonomy" id="4432"/>
    <lineage>
        <taxon>Eukaryota</taxon>
        <taxon>Viridiplantae</taxon>
        <taxon>Streptophyta</taxon>
        <taxon>Embryophyta</taxon>
        <taxon>Tracheophyta</taxon>
        <taxon>Spermatophyta</taxon>
        <taxon>Magnoliopsida</taxon>
        <taxon>Proteales</taxon>
        <taxon>Nelumbonaceae</taxon>
        <taxon>Nelumbo</taxon>
    </lineage>
</organism>
<dbReference type="PRINTS" id="PR00705">
    <property type="entry name" value="PAPAIN"/>
</dbReference>
<sequence>MGGLKSEALIIFTLGIFSMVSRNLGIPNEYYSIIDYSPDEIVSQEGLALLFKRWKAKHEKVYTSSEEKEKRFKIFQSNLAYVIDWNSKRKPSDHTMGLNQFSDMSFDEFSEIYLSNMEPAESISEVTAINRVKLTCSHPSSVDWRENGVVTPVKNQGKCGSCWAFSTTGAIEGINGIVTRQLVSLSEQQLVDCVKTNHGCNGGSKSRALQWVIDNGGITTESQYPYIGKNGTCKTNVPNKVTIDGYKKVARDEESLLCAVTQQPVSASILVLKDFHLYKNGIYRGASCPSNPNNLKTNHAVLIVGYGTSEDGTDYWIVKNSWGANWGDSGYINIERNHELKNGVCNINVWPYYPTKNPTQSHLP</sequence>
<dbReference type="SUPFAM" id="SSF54001">
    <property type="entry name" value="Cysteine proteinases"/>
    <property type="match status" value="1"/>
</dbReference>
<dbReference type="InterPro" id="IPR025661">
    <property type="entry name" value="Pept_asp_AS"/>
</dbReference>
<evidence type="ECO:0000313" key="8">
    <source>
        <dbReference type="RefSeq" id="XP_010274465.1"/>
    </source>
</evidence>
<dbReference type="InterPro" id="IPR000169">
    <property type="entry name" value="Pept_cys_AS"/>
</dbReference>
<dbReference type="CDD" id="cd02248">
    <property type="entry name" value="Peptidase_C1A"/>
    <property type="match status" value="1"/>
</dbReference>
<keyword evidence="5" id="KW-0788">Thiol protease</keyword>
<dbReference type="InterPro" id="IPR000668">
    <property type="entry name" value="Peptidase_C1A_C"/>
</dbReference>
<name>A0A1U8B4X6_NELNU</name>
<dbReference type="FunFam" id="3.90.70.10:FF:000067">
    <property type="entry name" value="Senescence-specific cysteine protease"/>
    <property type="match status" value="1"/>
</dbReference>
<dbReference type="InterPro" id="IPR013201">
    <property type="entry name" value="Prot_inhib_I29"/>
</dbReference>
<dbReference type="PANTHER" id="PTHR12411">
    <property type="entry name" value="CYSTEINE PROTEASE FAMILY C1-RELATED"/>
    <property type="match status" value="1"/>
</dbReference>
<dbReference type="PROSITE" id="PS00139">
    <property type="entry name" value="THIOL_PROTEASE_CYS"/>
    <property type="match status" value="1"/>
</dbReference>
<evidence type="ECO:0000256" key="1">
    <source>
        <dbReference type="ARBA" id="ARBA00008455"/>
    </source>
</evidence>
<dbReference type="Pfam" id="PF00112">
    <property type="entry name" value="Peptidase_C1"/>
    <property type="match status" value="1"/>
</dbReference>
<evidence type="ECO:0000313" key="7">
    <source>
        <dbReference type="Proteomes" id="UP000189703"/>
    </source>
</evidence>
<gene>
    <name evidence="8" type="primary">LOC104609780</name>
</gene>
<evidence type="ECO:0000256" key="6">
    <source>
        <dbReference type="ARBA" id="ARBA00023157"/>
    </source>
</evidence>
<dbReference type="PROSITE" id="PS00640">
    <property type="entry name" value="THIOL_PROTEASE_ASN"/>
    <property type="match status" value="1"/>
</dbReference>
<dbReference type="InterPro" id="IPR025660">
    <property type="entry name" value="Pept_his_AS"/>
</dbReference>
<dbReference type="STRING" id="4432.A0A1U8B4X6"/>
<dbReference type="Proteomes" id="UP000189703">
    <property type="component" value="Unplaced"/>
</dbReference>
<dbReference type="eggNOG" id="KOG1543">
    <property type="taxonomic scope" value="Eukaryota"/>
</dbReference>
<evidence type="ECO:0000256" key="5">
    <source>
        <dbReference type="ARBA" id="ARBA00022807"/>
    </source>
</evidence>
<dbReference type="InterPro" id="IPR013128">
    <property type="entry name" value="Peptidase_C1A"/>
</dbReference>
<keyword evidence="3" id="KW-0732">Signal</keyword>
<evidence type="ECO:0000256" key="4">
    <source>
        <dbReference type="ARBA" id="ARBA00022801"/>
    </source>
</evidence>
<accession>A0A1U8B4X6</accession>
<dbReference type="Pfam" id="PF08246">
    <property type="entry name" value="Inhibitor_I29"/>
    <property type="match status" value="1"/>
</dbReference>
<dbReference type="OMA" id="NIERNHE"/>
<keyword evidence="6" id="KW-1015">Disulfide bond</keyword>
<evidence type="ECO:0000256" key="3">
    <source>
        <dbReference type="ARBA" id="ARBA00022729"/>
    </source>
</evidence>
<dbReference type="GO" id="GO:0005615">
    <property type="term" value="C:extracellular space"/>
    <property type="evidence" value="ECO:0000318"/>
    <property type="project" value="GO_Central"/>
</dbReference>
<keyword evidence="7" id="KW-1185">Reference proteome</keyword>
<dbReference type="SMART" id="SM00645">
    <property type="entry name" value="Pept_C1"/>
    <property type="match status" value="1"/>
</dbReference>
<dbReference type="RefSeq" id="XP_010274465.1">
    <property type="nucleotide sequence ID" value="XM_010276163.2"/>
</dbReference>
<keyword evidence="4" id="KW-0378">Hydrolase</keyword>
<dbReference type="Gene3D" id="3.90.70.10">
    <property type="entry name" value="Cysteine proteinases"/>
    <property type="match status" value="1"/>
</dbReference>
<dbReference type="PROSITE" id="PS00639">
    <property type="entry name" value="THIOL_PROTEASE_HIS"/>
    <property type="match status" value="1"/>
</dbReference>
<protein>
    <submittedName>
        <fullName evidence="8">Zingipain-2-like isoform X1</fullName>
    </submittedName>
</protein>
<dbReference type="GeneID" id="104609780"/>
<dbReference type="GO" id="GO:0005764">
    <property type="term" value="C:lysosome"/>
    <property type="evidence" value="ECO:0000318"/>
    <property type="project" value="GO_Central"/>
</dbReference>
<dbReference type="OrthoDB" id="1404853at2759"/>
<dbReference type="KEGG" id="nnu:104609780"/>
<dbReference type="InterPro" id="IPR038765">
    <property type="entry name" value="Papain-like_cys_pep_sf"/>
</dbReference>
<dbReference type="InterPro" id="IPR039417">
    <property type="entry name" value="Peptidase_C1A_papain-like"/>
</dbReference>
<evidence type="ECO:0000256" key="2">
    <source>
        <dbReference type="ARBA" id="ARBA00022670"/>
    </source>
</evidence>
<comment type="similarity">
    <text evidence="1">Belongs to the peptidase C1 family.</text>
</comment>
<proteinExistence type="inferred from homology"/>